<evidence type="ECO:0000313" key="1">
    <source>
        <dbReference type="EMBL" id="GES18902.1"/>
    </source>
</evidence>
<comment type="caution">
    <text evidence="1">The sequence shown here is derived from an EMBL/GenBank/DDBJ whole genome shotgun (WGS) entry which is preliminary data.</text>
</comment>
<dbReference type="Proteomes" id="UP000377595">
    <property type="component" value="Unassembled WGS sequence"/>
</dbReference>
<gene>
    <name evidence="1" type="ORF">Aple_017970</name>
</gene>
<dbReference type="EMBL" id="BLAF01000009">
    <property type="protein sequence ID" value="GES18902.1"/>
    <property type="molecule type" value="Genomic_DNA"/>
</dbReference>
<dbReference type="OrthoDB" id="3537815at2"/>
<dbReference type="RefSeq" id="WP_155344019.1">
    <property type="nucleotide sequence ID" value="NZ_BAAAHM010000004.1"/>
</dbReference>
<protein>
    <submittedName>
        <fullName evidence="1">Uncharacterized protein</fullName>
    </submittedName>
</protein>
<sequence>MTPDLPFRPTPLTDEEEARFRSVMTGEVIRHLTTSGTFSISADTPESRARFQDIARLVSDALHRPVTSYSNGRRITITFPPDATA</sequence>
<dbReference type="AlphaFoldDB" id="A0A5M3XDQ3"/>
<keyword evidence="2" id="KW-1185">Reference proteome</keyword>
<reference evidence="1 2" key="1">
    <citation type="submission" date="2019-10" db="EMBL/GenBank/DDBJ databases">
        <title>Whole genome shotgun sequence of Acrocarpospora pleiomorpha NBRC 16267.</title>
        <authorList>
            <person name="Ichikawa N."/>
            <person name="Kimura A."/>
            <person name="Kitahashi Y."/>
            <person name="Komaki H."/>
            <person name="Oguchi A."/>
        </authorList>
    </citation>
    <scope>NUCLEOTIDE SEQUENCE [LARGE SCALE GENOMIC DNA]</scope>
    <source>
        <strain evidence="1 2">NBRC 16267</strain>
    </source>
</reference>
<accession>A0A5M3XDQ3</accession>
<proteinExistence type="predicted"/>
<evidence type="ECO:0000313" key="2">
    <source>
        <dbReference type="Proteomes" id="UP000377595"/>
    </source>
</evidence>
<organism evidence="1 2">
    <name type="scientific">Acrocarpospora pleiomorpha</name>
    <dbReference type="NCBI Taxonomy" id="90975"/>
    <lineage>
        <taxon>Bacteria</taxon>
        <taxon>Bacillati</taxon>
        <taxon>Actinomycetota</taxon>
        <taxon>Actinomycetes</taxon>
        <taxon>Streptosporangiales</taxon>
        <taxon>Streptosporangiaceae</taxon>
        <taxon>Acrocarpospora</taxon>
    </lineage>
</organism>
<name>A0A5M3XDQ3_9ACTN</name>